<dbReference type="OrthoDB" id="287393at2759"/>
<feature type="compositionally biased region" description="Basic and acidic residues" evidence="7">
    <location>
        <begin position="21"/>
        <end position="35"/>
    </location>
</feature>
<evidence type="ECO:0000313" key="8">
    <source>
        <dbReference type="EMBL" id="KAF1810477.1"/>
    </source>
</evidence>
<feature type="region of interest" description="Disordered" evidence="7">
    <location>
        <begin position="1"/>
        <end position="110"/>
    </location>
</feature>
<evidence type="ECO:0000313" key="9">
    <source>
        <dbReference type="Proteomes" id="UP000504638"/>
    </source>
</evidence>
<comment type="function">
    <text evidence="5">Involved in the small subunit (SSU) processome assembly and function, and in the 18S rRNA synthesis. Required for the early cleavages at sites A0, A1 and A2.</text>
</comment>
<dbReference type="GO" id="GO:0000472">
    <property type="term" value="P:endonucleolytic cleavage to generate mature 5'-end of SSU-rRNA from (SSU-rRNA, 5.8S rRNA, LSU-rRNA)"/>
    <property type="evidence" value="ECO:0007669"/>
    <property type="project" value="TreeGrafter"/>
</dbReference>
<evidence type="ECO:0000256" key="2">
    <source>
        <dbReference type="ARBA" id="ARBA00005819"/>
    </source>
</evidence>
<feature type="compositionally biased region" description="Acidic residues" evidence="7">
    <location>
        <begin position="52"/>
        <end position="64"/>
    </location>
</feature>
<evidence type="ECO:0000256" key="1">
    <source>
        <dbReference type="ARBA" id="ARBA00004604"/>
    </source>
</evidence>
<dbReference type="InterPro" id="IPR039119">
    <property type="entry name" value="ABT1/Esf2"/>
</dbReference>
<keyword evidence="3" id="KW-0694">RNA-binding</keyword>
<comment type="similarity">
    <text evidence="2">Belongs to the ESF2/ABP1 family.</text>
</comment>
<comment type="subcellular location">
    <subcellularLocation>
        <location evidence="1">Nucleus</location>
        <location evidence="1">Nucleolus</location>
    </subcellularLocation>
</comment>
<feature type="region of interest" description="Disordered" evidence="7">
    <location>
        <begin position="267"/>
        <end position="336"/>
    </location>
</feature>
<evidence type="ECO:0000256" key="6">
    <source>
        <dbReference type="ARBA" id="ARBA00032634"/>
    </source>
</evidence>
<evidence type="ECO:0000313" key="10">
    <source>
        <dbReference type="RefSeq" id="XP_033532108.1"/>
    </source>
</evidence>
<dbReference type="InterPro" id="IPR035979">
    <property type="entry name" value="RBD_domain_sf"/>
</dbReference>
<accession>A0A6G1FXB4</accession>
<sequence>MSTRKRDDYFDLEESDGGDSTGEKDDSRGRSDFVRQTKRRKVADTWDHSGSEDESEDEVEEEDVQVTATSDDIIHYPAEEELPASLQDSSSKTKERRRKSKQLSETSIAASQQAASKTGVVYVSRIPPFMTPQMLRQRLSVHGTLGRIFLTPESTDVRARKKKAGGSGRQSFSDGWVEFLKKSDAKLVAELLNTKIMGGKKRGFYHDDVWNIKYLKGFKWHHLTEQIANENAERAARMRAEIARTTKENKLFLQNIETAKMLEGMAAKSKGKEAKSKGKSKTLVEDGATEAIEPPKASKRGSLVREFKQNRSKIKGNADAASGSQPEVTRVLSKIF</sequence>
<dbReference type="InterPro" id="IPR012677">
    <property type="entry name" value="Nucleotide-bd_a/b_plait_sf"/>
</dbReference>
<dbReference type="GO" id="GO:0000480">
    <property type="term" value="P:endonucleolytic cleavage in 5'-ETS of tricistronic rRNA transcript (SSU-rRNA, 5.8S rRNA, LSU-rRNA)"/>
    <property type="evidence" value="ECO:0007669"/>
    <property type="project" value="TreeGrafter"/>
</dbReference>
<keyword evidence="4" id="KW-0539">Nucleus</keyword>
<dbReference type="GeneID" id="54420520"/>
<feature type="compositionally biased region" description="Basic and acidic residues" evidence="7">
    <location>
        <begin position="42"/>
        <end position="51"/>
    </location>
</feature>
<dbReference type="GO" id="GO:0005730">
    <property type="term" value="C:nucleolus"/>
    <property type="evidence" value="ECO:0007669"/>
    <property type="project" value="UniProtKB-SubCell"/>
</dbReference>
<evidence type="ECO:0000256" key="5">
    <source>
        <dbReference type="ARBA" id="ARBA00025024"/>
    </source>
</evidence>
<dbReference type="PANTHER" id="PTHR12311">
    <property type="entry name" value="ACTIVATOR OF BASAL TRANSCRIPTION 1"/>
    <property type="match status" value="1"/>
</dbReference>
<protein>
    <recommendedName>
        <fullName evidence="6">18S rRNA factor 2</fullName>
    </recommendedName>
</protein>
<evidence type="ECO:0000256" key="3">
    <source>
        <dbReference type="ARBA" id="ARBA00022884"/>
    </source>
</evidence>
<dbReference type="RefSeq" id="XP_033532108.1">
    <property type="nucleotide sequence ID" value="XM_033679950.1"/>
</dbReference>
<dbReference type="Gene3D" id="3.30.70.330">
    <property type="match status" value="1"/>
</dbReference>
<dbReference type="GO" id="GO:0000447">
    <property type="term" value="P:endonucleolytic cleavage in ITS1 to separate SSU-rRNA from 5.8S rRNA and LSU-rRNA from tricistronic rRNA transcript (SSU-rRNA, 5.8S rRNA, LSU-rRNA)"/>
    <property type="evidence" value="ECO:0007669"/>
    <property type="project" value="TreeGrafter"/>
</dbReference>
<gene>
    <name evidence="8 10" type="ORF">P152DRAFT_460602</name>
</gene>
<dbReference type="SUPFAM" id="SSF54928">
    <property type="entry name" value="RNA-binding domain, RBD"/>
    <property type="match status" value="1"/>
</dbReference>
<dbReference type="PANTHER" id="PTHR12311:SF7">
    <property type="entry name" value="ACTIVATOR OF BASAL TRANSCRIPTION 1"/>
    <property type="match status" value="1"/>
</dbReference>
<reference evidence="8 10" key="1">
    <citation type="submission" date="2020-01" db="EMBL/GenBank/DDBJ databases">
        <authorList>
            <consortium name="DOE Joint Genome Institute"/>
            <person name="Haridas S."/>
            <person name="Albert R."/>
            <person name="Binder M."/>
            <person name="Bloem J."/>
            <person name="Labutti K."/>
            <person name="Salamov A."/>
            <person name="Andreopoulos B."/>
            <person name="Baker S.E."/>
            <person name="Barry K."/>
            <person name="Bills G."/>
            <person name="Bluhm B.H."/>
            <person name="Cannon C."/>
            <person name="Castanera R."/>
            <person name="Culley D.E."/>
            <person name="Daum C."/>
            <person name="Ezra D."/>
            <person name="Gonzalez J.B."/>
            <person name="Henrissat B."/>
            <person name="Kuo A."/>
            <person name="Liang C."/>
            <person name="Lipzen A."/>
            <person name="Lutzoni F."/>
            <person name="Magnuson J."/>
            <person name="Mondo S."/>
            <person name="Nolan M."/>
            <person name="Ohm R."/>
            <person name="Pangilinan J."/>
            <person name="Park H.-J."/>
            <person name="Ramirez L."/>
            <person name="Alfaro M."/>
            <person name="Sun H."/>
            <person name="Tritt A."/>
            <person name="Yoshinaga Y."/>
            <person name="Zwiers L.-H."/>
            <person name="Turgeon B.G."/>
            <person name="Goodwin S.B."/>
            <person name="Spatafora J.W."/>
            <person name="Crous P.W."/>
            <person name="Grigoriev I.V."/>
        </authorList>
    </citation>
    <scope>NUCLEOTIDE SEQUENCE</scope>
    <source>
        <strain evidence="8 10">CBS 781.70</strain>
    </source>
</reference>
<dbReference type="EMBL" id="ML975166">
    <property type="protein sequence ID" value="KAF1810477.1"/>
    <property type="molecule type" value="Genomic_DNA"/>
</dbReference>
<reference evidence="10" key="2">
    <citation type="submission" date="2020-04" db="EMBL/GenBank/DDBJ databases">
        <authorList>
            <consortium name="NCBI Genome Project"/>
        </authorList>
    </citation>
    <scope>NUCLEOTIDE SEQUENCE</scope>
    <source>
        <strain evidence="10">CBS 781.70</strain>
    </source>
</reference>
<evidence type="ECO:0000256" key="4">
    <source>
        <dbReference type="ARBA" id="ARBA00023242"/>
    </source>
</evidence>
<dbReference type="InterPro" id="IPR034353">
    <property type="entry name" value="ABT1/ESF2_RRM"/>
</dbReference>
<keyword evidence="9" id="KW-1185">Reference proteome</keyword>
<dbReference type="AlphaFoldDB" id="A0A6G1FXB4"/>
<reference evidence="10" key="3">
    <citation type="submission" date="2025-04" db="UniProtKB">
        <authorList>
            <consortium name="RefSeq"/>
        </authorList>
    </citation>
    <scope>IDENTIFICATION</scope>
    <source>
        <strain evidence="10">CBS 781.70</strain>
    </source>
</reference>
<organism evidence="8">
    <name type="scientific">Eremomyces bilateralis CBS 781.70</name>
    <dbReference type="NCBI Taxonomy" id="1392243"/>
    <lineage>
        <taxon>Eukaryota</taxon>
        <taxon>Fungi</taxon>
        <taxon>Dikarya</taxon>
        <taxon>Ascomycota</taxon>
        <taxon>Pezizomycotina</taxon>
        <taxon>Dothideomycetes</taxon>
        <taxon>Dothideomycetes incertae sedis</taxon>
        <taxon>Eremomycetales</taxon>
        <taxon>Eremomycetaceae</taxon>
        <taxon>Eremomyces</taxon>
    </lineage>
</organism>
<dbReference type="CDD" id="cd12263">
    <property type="entry name" value="RRM_ABT1_like"/>
    <property type="match status" value="1"/>
</dbReference>
<dbReference type="GO" id="GO:0034462">
    <property type="term" value="P:small-subunit processome assembly"/>
    <property type="evidence" value="ECO:0007669"/>
    <property type="project" value="TreeGrafter"/>
</dbReference>
<name>A0A6G1FXB4_9PEZI</name>
<evidence type="ECO:0000256" key="7">
    <source>
        <dbReference type="SAM" id="MobiDB-lite"/>
    </source>
</evidence>
<proteinExistence type="inferred from homology"/>
<dbReference type="GO" id="GO:0003723">
    <property type="term" value="F:RNA binding"/>
    <property type="evidence" value="ECO:0007669"/>
    <property type="project" value="UniProtKB-KW"/>
</dbReference>
<dbReference type="Proteomes" id="UP000504638">
    <property type="component" value="Unplaced"/>
</dbReference>